<reference evidence="1" key="1">
    <citation type="journal article" date="2022" name="bioRxiv">
        <title>Sequencing and chromosome-scale assembly of the giantPleurodeles waltlgenome.</title>
        <authorList>
            <person name="Brown T."/>
            <person name="Elewa A."/>
            <person name="Iarovenko S."/>
            <person name="Subramanian E."/>
            <person name="Araus A.J."/>
            <person name="Petzold A."/>
            <person name="Susuki M."/>
            <person name="Suzuki K.-i.T."/>
            <person name="Hayashi T."/>
            <person name="Toyoda A."/>
            <person name="Oliveira C."/>
            <person name="Osipova E."/>
            <person name="Leigh N.D."/>
            <person name="Simon A."/>
            <person name="Yun M.H."/>
        </authorList>
    </citation>
    <scope>NUCLEOTIDE SEQUENCE</scope>
    <source>
        <strain evidence="1">20211129_DDA</strain>
        <tissue evidence="1">Liver</tissue>
    </source>
</reference>
<organism evidence="1 2">
    <name type="scientific">Pleurodeles waltl</name>
    <name type="common">Iberian ribbed newt</name>
    <dbReference type="NCBI Taxonomy" id="8319"/>
    <lineage>
        <taxon>Eukaryota</taxon>
        <taxon>Metazoa</taxon>
        <taxon>Chordata</taxon>
        <taxon>Craniata</taxon>
        <taxon>Vertebrata</taxon>
        <taxon>Euteleostomi</taxon>
        <taxon>Amphibia</taxon>
        <taxon>Batrachia</taxon>
        <taxon>Caudata</taxon>
        <taxon>Salamandroidea</taxon>
        <taxon>Salamandridae</taxon>
        <taxon>Pleurodelinae</taxon>
        <taxon>Pleurodeles</taxon>
    </lineage>
</organism>
<dbReference type="EMBL" id="JANPWB010000001">
    <property type="protein sequence ID" value="KAJ1216914.1"/>
    <property type="molecule type" value="Genomic_DNA"/>
</dbReference>
<name>A0AAV7WUI8_PLEWA</name>
<proteinExistence type="predicted"/>
<evidence type="ECO:0000313" key="2">
    <source>
        <dbReference type="Proteomes" id="UP001066276"/>
    </source>
</evidence>
<dbReference type="Proteomes" id="UP001066276">
    <property type="component" value="Chromosome 1_1"/>
</dbReference>
<comment type="caution">
    <text evidence="1">The sequence shown here is derived from an EMBL/GenBank/DDBJ whole genome shotgun (WGS) entry which is preliminary data.</text>
</comment>
<dbReference type="AlphaFoldDB" id="A0AAV7WUI8"/>
<sequence>MSSVARLPPLTPKWHQALAHQVRGKPIPQRQQKVAVRSPAGIRGMVIDRASCSEDAGKVKRNGRIGGQVTSSCTTTKKQQKEAALRLKEDPLGTALYKKFDRFVELSARGLLEAVGTNTDMHLHLFTAEEGIIGAVPWCSVYVLISPLPKLQILDGGHAASKQLKPYRQPCVQRAVTRYVTRSGTRQK</sequence>
<gene>
    <name evidence="1" type="ORF">NDU88_004512</name>
</gene>
<protein>
    <submittedName>
        <fullName evidence="1">Uncharacterized protein</fullName>
    </submittedName>
</protein>
<evidence type="ECO:0000313" key="1">
    <source>
        <dbReference type="EMBL" id="KAJ1216914.1"/>
    </source>
</evidence>
<accession>A0AAV7WUI8</accession>
<keyword evidence="2" id="KW-1185">Reference proteome</keyword>